<evidence type="ECO:0000256" key="1">
    <source>
        <dbReference type="SAM" id="MobiDB-lite"/>
    </source>
</evidence>
<protein>
    <submittedName>
        <fullName evidence="2">Uncharacterized protein</fullName>
    </submittedName>
</protein>
<keyword evidence="3" id="KW-1185">Reference proteome</keyword>
<feature type="region of interest" description="Disordered" evidence="1">
    <location>
        <begin position="92"/>
        <end position="114"/>
    </location>
</feature>
<reference evidence="2" key="1">
    <citation type="submission" date="2023-10" db="EMBL/GenBank/DDBJ databases">
        <authorList>
            <person name="Chen Y."/>
            <person name="Shah S."/>
            <person name="Dougan E. K."/>
            <person name="Thang M."/>
            <person name="Chan C."/>
        </authorList>
    </citation>
    <scope>NUCLEOTIDE SEQUENCE [LARGE SCALE GENOMIC DNA]</scope>
</reference>
<proteinExistence type="predicted"/>
<sequence length="263" mass="28704">MAHEAAPEWARSILASVTGIDAKLSSFQVEITASVTEMRSDYGQLAARMDILEASMEQYQSSEDVMADISAEAERQVRMQKLESMVQKLESQINDTPADGHAPTSGGSGTSHRCMPTHSQTSVVITAFDLNRKAIFEFNSASAASDFLSNFQKIEGELQFPGPKGGHFVLKVRRDLKVKDRRLFLAMGKLRQKLEALLNGRFTVGSNGLGGDVYILRGEEDPVQCAHVTVLEGVNDVQVEFTDSTLTEFGILADKASLMDAAQ</sequence>
<dbReference type="EMBL" id="CAUYUJ010014249">
    <property type="protein sequence ID" value="CAK0838793.1"/>
    <property type="molecule type" value="Genomic_DNA"/>
</dbReference>
<evidence type="ECO:0000313" key="3">
    <source>
        <dbReference type="Proteomes" id="UP001189429"/>
    </source>
</evidence>
<comment type="caution">
    <text evidence="2">The sequence shown here is derived from an EMBL/GenBank/DDBJ whole genome shotgun (WGS) entry which is preliminary data.</text>
</comment>
<accession>A0ABN9T1H6</accession>
<evidence type="ECO:0000313" key="2">
    <source>
        <dbReference type="EMBL" id="CAK0838793.1"/>
    </source>
</evidence>
<name>A0ABN9T1H6_9DINO</name>
<dbReference type="Proteomes" id="UP001189429">
    <property type="component" value="Unassembled WGS sequence"/>
</dbReference>
<organism evidence="2 3">
    <name type="scientific">Prorocentrum cordatum</name>
    <dbReference type="NCBI Taxonomy" id="2364126"/>
    <lineage>
        <taxon>Eukaryota</taxon>
        <taxon>Sar</taxon>
        <taxon>Alveolata</taxon>
        <taxon>Dinophyceae</taxon>
        <taxon>Prorocentrales</taxon>
        <taxon>Prorocentraceae</taxon>
        <taxon>Prorocentrum</taxon>
    </lineage>
</organism>
<gene>
    <name evidence="2" type="ORF">PCOR1329_LOCUS34654</name>
</gene>
<feature type="non-terminal residue" evidence="2">
    <location>
        <position position="263"/>
    </location>
</feature>